<evidence type="ECO:0000256" key="4">
    <source>
        <dbReference type="ARBA" id="ARBA00022272"/>
    </source>
</evidence>
<evidence type="ECO:0000313" key="12">
    <source>
        <dbReference type="Proteomes" id="UP000181936"/>
    </source>
</evidence>
<dbReference type="PANTHER" id="PTHR42894:SF1">
    <property type="entry name" value="N-(5'-PHOSPHORIBOSYL)ANTHRANILATE ISOMERASE"/>
    <property type="match status" value="1"/>
</dbReference>
<evidence type="ECO:0000256" key="6">
    <source>
        <dbReference type="ARBA" id="ARBA00022822"/>
    </source>
</evidence>
<evidence type="ECO:0000256" key="5">
    <source>
        <dbReference type="ARBA" id="ARBA00022605"/>
    </source>
</evidence>
<comment type="pathway">
    <text evidence="2 9">Amino-acid biosynthesis; L-tryptophan biosynthesis; L-tryptophan from chorismate: step 3/5.</text>
</comment>
<dbReference type="CDD" id="cd00405">
    <property type="entry name" value="PRAI"/>
    <property type="match status" value="1"/>
</dbReference>
<keyword evidence="6 9" id="KW-0822">Tryptophan biosynthesis</keyword>
<dbReference type="SUPFAM" id="SSF51366">
    <property type="entry name" value="Ribulose-phoshate binding barrel"/>
    <property type="match status" value="1"/>
</dbReference>
<dbReference type="InterPro" id="IPR001240">
    <property type="entry name" value="PRAI_dom"/>
</dbReference>
<keyword evidence="8 9" id="KW-0413">Isomerase</keyword>
<gene>
    <name evidence="9" type="primary">trpF</name>
    <name evidence="11" type="ORF">A9C19_07515</name>
</gene>
<evidence type="ECO:0000259" key="10">
    <source>
        <dbReference type="Pfam" id="PF00697"/>
    </source>
</evidence>
<accession>A0A1L3MQJ7</accession>
<proteinExistence type="inferred from homology"/>
<keyword evidence="7 9" id="KW-0057">Aromatic amino acid biosynthesis</keyword>
<dbReference type="GO" id="GO:0004640">
    <property type="term" value="F:phosphoribosylanthranilate isomerase activity"/>
    <property type="evidence" value="ECO:0007669"/>
    <property type="project" value="UniProtKB-UniRule"/>
</dbReference>
<keyword evidence="5 9" id="KW-0028">Amino-acid biosynthesis</keyword>
<dbReference type="RefSeq" id="WP_072579395.1">
    <property type="nucleotide sequence ID" value="NZ_CP016020.1"/>
</dbReference>
<dbReference type="Proteomes" id="UP000181936">
    <property type="component" value="Chromosome"/>
</dbReference>
<dbReference type="NCBIfam" id="NF002301">
    <property type="entry name" value="PRK01222.2-1"/>
    <property type="match status" value="1"/>
</dbReference>
<dbReference type="Pfam" id="PF00697">
    <property type="entry name" value="PRAI"/>
    <property type="match status" value="1"/>
</dbReference>
<dbReference type="InterPro" id="IPR013785">
    <property type="entry name" value="Aldolase_TIM"/>
</dbReference>
<reference evidence="11 12" key="1">
    <citation type="journal article" date="2016" name="Sci. Rep.">
        <title>Complete genome sequence and transcriptomic analysis of a novel marine strain Bacillus weihaiensis reveals the mechanism of brown algae degradation.</title>
        <authorList>
            <person name="Zhu Y."/>
            <person name="Chen P."/>
            <person name="Bao Y."/>
            <person name="Men Y."/>
            <person name="Zeng Y."/>
            <person name="Yang J."/>
            <person name="Sun J."/>
            <person name="Sun Y."/>
        </authorList>
    </citation>
    <scope>NUCLEOTIDE SEQUENCE [LARGE SCALE GENOMIC DNA]</scope>
    <source>
        <strain evidence="11 12">Alg07</strain>
    </source>
</reference>
<dbReference type="KEGG" id="bwh:A9C19_07515"/>
<evidence type="ECO:0000256" key="3">
    <source>
        <dbReference type="ARBA" id="ARBA00012572"/>
    </source>
</evidence>
<dbReference type="AlphaFoldDB" id="A0A1L3MQJ7"/>
<dbReference type="STRING" id="1547283.A9C19_07515"/>
<feature type="domain" description="N-(5'phosphoribosyl) anthranilate isomerase (PRAI)" evidence="10">
    <location>
        <begin position="7"/>
        <end position="208"/>
    </location>
</feature>
<dbReference type="EMBL" id="CP016020">
    <property type="protein sequence ID" value="APH04606.1"/>
    <property type="molecule type" value="Genomic_DNA"/>
</dbReference>
<evidence type="ECO:0000256" key="1">
    <source>
        <dbReference type="ARBA" id="ARBA00001164"/>
    </source>
</evidence>
<comment type="catalytic activity">
    <reaction evidence="1 9">
        <text>N-(5-phospho-beta-D-ribosyl)anthranilate = 1-(2-carboxyphenylamino)-1-deoxy-D-ribulose 5-phosphate</text>
        <dbReference type="Rhea" id="RHEA:21540"/>
        <dbReference type="ChEBI" id="CHEBI:18277"/>
        <dbReference type="ChEBI" id="CHEBI:58613"/>
        <dbReference type="EC" id="5.3.1.24"/>
    </reaction>
</comment>
<evidence type="ECO:0000256" key="2">
    <source>
        <dbReference type="ARBA" id="ARBA00004664"/>
    </source>
</evidence>
<keyword evidence="12" id="KW-1185">Reference proteome</keyword>
<dbReference type="InterPro" id="IPR044643">
    <property type="entry name" value="TrpF_fam"/>
</dbReference>
<name>A0A1L3MQJ7_9BACI</name>
<protein>
    <recommendedName>
        <fullName evidence="4 9">N-(5'-phosphoribosyl)anthranilate isomerase</fullName>
        <shortName evidence="9">PRAI</shortName>
        <ecNumber evidence="3 9">5.3.1.24</ecNumber>
    </recommendedName>
</protein>
<evidence type="ECO:0000313" key="11">
    <source>
        <dbReference type="EMBL" id="APH04606.1"/>
    </source>
</evidence>
<dbReference type="Gene3D" id="3.20.20.70">
    <property type="entry name" value="Aldolase class I"/>
    <property type="match status" value="1"/>
</dbReference>
<organism evidence="11 12">
    <name type="scientific">Bacillus weihaiensis</name>
    <dbReference type="NCBI Taxonomy" id="1547283"/>
    <lineage>
        <taxon>Bacteria</taxon>
        <taxon>Bacillati</taxon>
        <taxon>Bacillota</taxon>
        <taxon>Bacilli</taxon>
        <taxon>Bacillales</taxon>
        <taxon>Bacillaceae</taxon>
        <taxon>Bacillus</taxon>
    </lineage>
</organism>
<dbReference type="EC" id="5.3.1.24" evidence="3 9"/>
<dbReference type="OrthoDB" id="9786954at2"/>
<sequence>MVLPKLKYCGIRNECDLKLVSHSLNQYVGFIFAESKRKVSPLDVRKWLEQVKMSNKKLVAVFVNPSLDEIKEAFKEVHFDVIQFHGNESVDFIKKVKALYSTEVWKALHHHSQTLNEMDVYKEIVDGYVIDSRTKNEWGGTGKSFDWNAVPAYIEFSTSHQKACFIAGGVNKDNILRLIDLKPDGIDLSSGIEENEQKAAHKIEELEERVLQHVKLS</sequence>
<dbReference type="InterPro" id="IPR011060">
    <property type="entry name" value="RibuloseP-bd_barrel"/>
</dbReference>
<dbReference type="HAMAP" id="MF_00135">
    <property type="entry name" value="PRAI"/>
    <property type="match status" value="1"/>
</dbReference>
<comment type="similarity">
    <text evidence="9">Belongs to the TrpF family.</text>
</comment>
<dbReference type="PANTHER" id="PTHR42894">
    <property type="entry name" value="N-(5'-PHOSPHORIBOSYL)ANTHRANILATE ISOMERASE"/>
    <property type="match status" value="1"/>
</dbReference>
<dbReference type="UniPathway" id="UPA00035">
    <property type="reaction ID" value="UER00042"/>
</dbReference>
<dbReference type="GO" id="GO:0000162">
    <property type="term" value="P:L-tryptophan biosynthetic process"/>
    <property type="evidence" value="ECO:0007669"/>
    <property type="project" value="UniProtKB-UniRule"/>
</dbReference>
<evidence type="ECO:0000256" key="7">
    <source>
        <dbReference type="ARBA" id="ARBA00023141"/>
    </source>
</evidence>
<evidence type="ECO:0000256" key="8">
    <source>
        <dbReference type="ARBA" id="ARBA00023235"/>
    </source>
</evidence>
<evidence type="ECO:0000256" key="9">
    <source>
        <dbReference type="HAMAP-Rule" id="MF_00135"/>
    </source>
</evidence>